<dbReference type="AlphaFoldDB" id="X0Y5W6"/>
<comment type="caution">
    <text evidence="1">The sequence shown here is derived from an EMBL/GenBank/DDBJ whole genome shotgun (WGS) entry which is preliminary data.</text>
</comment>
<gene>
    <name evidence="1" type="ORF">S01H1_85981</name>
</gene>
<evidence type="ECO:0000313" key="1">
    <source>
        <dbReference type="EMBL" id="GAG44073.1"/>
    </source>
</evidence>
<organism evidence="1">
    <name type="scientific">marine sediment metagenome</name>
    <dbReference type="NCBI Taxonomy" id="412755"/>
    <lineage>
        <taxon>unclassified sequences</taxon>
        <taxon>metagenomes</taxon>
        <taxon>ecological metagenomes</taxon>
    </lineage>
</organism>
<reference evidence="1" key="1">
    <citation type="journal article" date="2014" name="Front. Microbiol.">
        <title>High frequency of phylogenetically diverse reductive dehalogenase-homologous genes in deep subseafloor sedimentary metagenomes.</title>
        <authorList>
            <person name="Kawai M."/>
            <person name="Futagami T."/>
            <person name="Toyoda A."/>
            <person name="Takaki Y."/>
            <person name="Nishi S."/>
            <person name="Hori S."/>
            <person name="Arai W."/>
            <person name="Tsubouchi T."/>
            <person name="Morono Y."/>
            <person name="Uchiyama I."/>
            <person name="Ito T."/>
            <person name="Fujiyama A."/>
            <person name="Inagaki F."/>
            <person name="Takami H."/>
        </authorList>
    </citation>
    <scope>NUCLEOTIDE SEQUENCE</scope>
    <source>
        <strain evidence="1">Expedition CK06-06</strain>
    </source>
</reference>
<dbReference type="EMBL" id="BARS01059299">
    <property type="protein sequence ID" value="GAG44073.1"/>
    <property type="molecule type" value="Genomic_DNA"/>
</dbReference>
<proteinExistence type="predicted"/>
<feature type="non-terminal residue" evidence="1">
    <location>
        <position position="1"/>
    </location>
</feature>
<feature type="non-terminal residue" evidence="1">
    <location>
        <position position="54"/>
    </location>
</feature>
<name>X0Y5W6_9ZZZZ</name>
<protein>
    <submittedName>
        <fullName evidence="1">Uncharacterized protein</fullName>
    </submittedName>
</protein>
<sequence>LDHAFIKPAADSKEIEERALRRLCAIPEILKQGMDNIRSVAETYYQASLVMAAD</sequence>
<accession>X0Y5W6</accession>